<feature type="transmembrane region" description="Helical" evidence="1">
    <location>
        <begin position="20"/>
        <end position="43"/>
    </location>
</feature>
<organism evidence="2 3">
    <name type="scientific">Iodidimonas nitroreducens</name>
    <dbReference type="NCBI Taxonomy" id="1236968"/>
    <lineage>
        <taxon>Bacteria</taxon>
        <taxon>Pseudomonadati</taxon>
        <taxon>Pseudomonadota</taxon>
        <taxon>Alphaproteobacteria</taxon>
        <taxon>Iodidimonadales</taxon>
        <taxon>Iodidimonadaceae</taxon>
        <taxon>Iodidimonas</taxon>
    </lineage>
</organism>
<gene>
    <name evidence="2" type="ORF">JCM17846_05210</name>
</gene>
<keyword evidence="3" id="KW-1185">Reference proteome</keyword>
<name>A0A5A7N6Z5_9PROT</name>
<keyword evidence="1" id="KW-0472">Membrane</keyword>
<protein>
    <submittedName>
        <fullName evidence="2">Uncharacterized protein</fullName>
    </submittedName>
</protein>
<reference evidence="2 3" key="1">
    <citation type="submission" date="2019-09" db="EMBL/GenBank/DDBJ databases">
        <title>NBRP : Genome information of microbial organism related human and environment.</title>
        <authorList>
            <person name="Hattori M."/>
            <person name="Oshima K."/>
            <person name="Inaba H."/>
            <person name="Suda W."/>
            <person name="Sakamoto M."/>
            <person name="Iino T."/>
            <person name="Kitahara M."/>
            <person name="Oshida Y."/>
            <person name="Iida T."/>
            <person name="Kudo T."/>
            <person name="Itoh T."/>
            <person name="Ohkuma M."/>
        </authorList>
    </citation>
    <scope>NUCLEOTIDE SEQUENCE [LARGE SCALE GENOMIC DNA]</scope>
    <source>
        <strain evidence="2 3">Q-1</strain>
    </source>
</reference>
<evidence type="ECO:0000256" key="1">
    <source>
        <dbReference type="SAM" id="Phobius"/>
    </source>
</evidence>
<sequence length="66" mass="7109">MGSSQGDLARFVVSCFFWRAAPPIACVSPMIRLACIAPIWLLIRLSMLLELALIKAGRVAHSPGKG</sequence>
<comment type="caution">
    <text evidence="2">The sequence shown here is derived from an EMBL/GenBank/DDBJ whole genome shotgun (WGS) entry which is preliminary data.</text>
</comment>
<evidence type="ECO:0000313" key="2">
    <source>
        <dbReference type="EMBL" id="GER02839.1"/>
    </source>
</evidence>
<dbReference type="Proteomes" id="UP000324996">
    <property type="component" value="Unassembled WGS sequence"/>
</dbReference>
<keyword evidence="1" id="KW-0812">Transmembrane</keyword>
<evidence type="ECO:0000313" key="3">
    <source>
        <dbReference type="Proteomes" id="UP000324996"/>
    </source>
</evidence>
<dbReference type="AlphaFoldDB" id="A0A5A7N6Z5"/>
<dbReference type="EMBL" id="BKCN01000002">
    <property type="protein sequence ID" value="GER02839.1"/>
    <property type="molecule type" value="Genomic_DNA"/>
</dbReference>
<proteinExistence type="predicted"/>
<accession>A0A5A7N6Z5</accession>
<keyword evidence="1" id="KW-1133">Transmembrane helix</keyword>